<gene>
    <name evidence="7" type="ORF">D7V88_00210</name>
</gene>
<dbReference type="Proteomes" id="UP000268094">
    <property type="component" value="Unassembled WGS sequence"/>
</dbReference>
<keyword evidence="5" id="KW-0862">Zinc</keyword>
<dbReference type="InterPro" id="IPR012091">
    <property type="entry name" value="Pept_M54_archaemetzncn_arc/bac"/>
</dbReference>
<reference evidence="8" key="1">
    <citation type="submission" date="2018-09" db="EMBL/GenBank/DDBJ databases">
        <authorList>
            <person name="Livingstone P.G."/>
            <person name="Whitworth D.E."/>
        </authorList>
    </citation>
    <scope>NUCLEOTIDE SEQUENCE [LARGE SCALE GENOMIC DNA]</scope>
    <source>
        <strain evidence="8">CA054A</strain>
    </source>
</reference>
<dbReference type="PIRSF" id="PIRSF005785">
    <property type="entry name" value="Zn-prot_arch"/>
    <property type="match status" value="1"/>
</dbReference>
<dbReference type="GO" id="GO:0008270">
    <property type="term" value="F:zinc ion binding"/>
    <property type="evidence" value="ECO:0007669"/>
    <property type="project" value="InterPro"/>
</dbReference>
<comment type="caution">
    <text evidence="7">The sequence shown here is derived from an EMBL/GenBank/DDBJ whole genome shotgun (WGS) entry which is preliminary data.</text>
</comment>
<dbReference type="AlphaFoldDB" id="A0A3A8JNV5"/>
<name>A0A3A8JNV5_9BACT</name>
<comment type="cofactor">
    <cofactor evidence="1">
        <name>Zn(2+)</name>
        <dbReference type="ChEBI" id="CHEBI:29105"/>
    </cofactor>
</comment>
<dbReference type="PANTHER" id="PTHR15910:SF1">
    <property type="entry name" value="ARCHAEMETZINCIN-2"/>
    <property type="match status" value="1"/>
</dbReference>
<proteinExistence type="predicted"/>
<evidence type="ECO:0000256" key="5">
    <source>
        <dbReference type="ARBA" id="ARBA00022833"/>
    </source>
</evidence>
<protein>
    <submittedName>
        <fullName evidence="7">Peptidase M54</fullName>
    </submittedName>
</protein>
<evidence type="ECO:0000256" key="2">
    <source>
        <dbReference type="ARBA" id="ARBA00022670"/>
    </source>
</evidence>
<dbReference type="InterPro" id="IPR024079">
    <property type="entry name" value="MetalloPept_cat_dom_sf"/>
</dbReference>
<keyword evidence="3" id="KW-0479">Metal-binding</keyword>
<evidence type="ECO:0000256" key="6">
    <source>
        <dbReference type="ARBA" id="ARBA00023049"/>
    </source>
</evidence>
<dbReference type="RefSeq" id="WP_120538543.1">
    <property type="nucleotide sequence ID" value="NZ_RAVZ01000002.1"/>
</dbReference>
<evidence type="ECO:0000256" key="3">
    <source>
        <dbReference type="ARBA" id="ARBA00022723"/>
    </source>
</evidence>
<keyword evidence="6" id="KW-0482">Metalloprotease</keyword>
<dbReference type="PANTHER" id="PTHR15910">
    <property type="entry name" value="ARCHAEMETZINCIN"/>
    <property type="match status" value="1"/>
</dbReference>
<keyword evidence="2" id="KW-0645">Protease</keyword>
<dbReference type="InterPro" id="IPR012962">
    <property type="entry name" value="Pept_M54_archaemetzincn"/>
</dbReference>
<evidence type="ECO:0000256" key="4">
    <source>
        <dbReference type="ARBA" id="ARBA00022801"/>
    </source>
</evidence>
<dbReference type="GO" id="GO:0006508">
    <property type="term" value="P:proteolysis"/>
    <property type="evidence" value="ECO:0007669"/>
    <property type="project" value="UniProtKB-KW"/>
</dbReference>
<keyword evidence="4" id="KW-0378">Hydrolase</keyword>
<dbReference type="GO" id="GO:0008237">
    <property type="term" value="F:metallopeptidase activity"/>
    <property type="evidence" value="ECO:0007669"/>
    <property type="project" value="UniProtKB-KW"/>
</dbReference>
<evidence type="ECO:0000313" key="7">
    <source>
        <dbReference type="EMBL" id="RKG94024.1"/>
    </source>
</evidence>
<dbReference type="OrthoDB" id="269208at2"/>
<sequence length="178" mass="19846">MPQKTLLLVPVGSPPTVLVNALQEPLMTHMGVSAVVSRTALSSPAYAFNKDRGQYHCNAIMRRLGTLLEESPQKQQLVMGVTDADLFVPESPFVFGEADRESKVAVLSLFRLRQGAEGETLRRRVQVEAVHQVGHLIGLSYCEDSRCVMFFPQAPQDIDRKQLGPCNVCRNELNRLNR</sequence>
<dbReference type="EMBL" id="RAVZ01000002">
    <property type="protein sequence ID" value="RKG94024.1"/>
    <property type="molecule type" value="Genomic_DNA"/>
</dbReference>
<dbReference type="Pfam" id="PF07998">
    <property type="entry name" value="Peptidase_M54"/>
    <property type="match status" value="1"/>
</dbReference>
<dbReference type="SUPFAM" id="SSF55486">
    <property type="entry name" value="Metalloproteases ('zincins'), catalytic domain"/>
    <property type="match status" value="1"/>
</dbReference>
<dbReference type="Gene3D" id="3.40.390.10">
    <property type="entry name" value="Collagenase (Catalytic Domain)"/>
    <property type="match status" value="1"/>
</dbReference>
<organism evidence="7 8">
    <name type="scientific">Corallococcus terminator</name>
    <dbReference type="NCBI Taxonomy" id="2316733"/>
    <lineage>
        <taxon>Bacteria</taxon>
        <taxon>Pseudomonadati</taxon>
        <taxon>Myxococcota</taxon>
        <taxon>Myxococcia</taxon>
        <taxon>Myxococcales</taxon>
        <taxon>Cystobacterineae</taxon>
        <taxon>Myxococcaceae</taxon>
        <taxon>Corallococcus</taxon>
    </lineage>
</organism>
<dbReference type="NCBIfam" id="NF033824">
    <property type="entry name" value="Myxo_non_zincin"/>
    <property type="match status" value="1"/>
</dbReference>
<dbReference type="CDD" id="cd11375">
    <property type="entry name" value="Peptidase_M54"/>
    <property type="match status" value="1"/>
</dbReference>
<keyword evidence="8" id="KW-1185">Reference proteome</keyword>
<evidence type="ECO:0000256" key="1">
    <source>
        <dbReference type="ARBA" id="ARBA00001947"/>
    </source>
</evidence>
<evidence type="ECO:0000313" key="8">
    <source>
        <dbReference type="Proteomes" id="UP000268094"/>
    </source>
</evidence>
<accession>A0A3A8JNV5</accession>